<dbReference type="Pfam" id="PF01425">
    <property type="entry name" value="Amidase"/>
    <property type="match status" value="1"/>
</dbReference>
<organism evidence="2 3">
    <name type="scientific">Paraburkholderia caballeronis</name>
    <dbReference type="NCBI Taxonomy" id="416943"/>
    <lineage>
        <taxon>Bacteria</taxon>
        <taxon>Pseudomonadati</taxon>
        <taxon>Pseudomonadota</taxon>
        <taxon>Betaproteobacteria</taxon>
        <taxon>Burkholderiales</taxon>
        <taxon>Burkholderiaceae</taxon>
        <taxon>Paraburkholderia</taxon>
    </lineage>
</organism>
<keyword evidence="3" id="KW-1185">Reference proteome</keyword>
<dbReference type="PANTHER" id="PTHR11895:SF170">
    <property type="entry name" value="AMIDASE"/>
    <property type="match status" value="1"/>
</dbReference>
<reference evidence="3" key="1">
    <citation type="submission" date="2016-10" db="EMBL/GenBank/DDBJ databases">
        <authorList>
            <person name="Varghese N."/>
            <person name="Submissions S."/>
        </authorList>
    </citation>
    <scope>NUCLEOTIDE SEQUENCE [LARGE SCALE GENOMIC DNA]</scope>
    <source>
        <strain evidence="3">LMG 26416</strain>
    </source>
</reference>
<dbReference type="PANTHER" id="PTHR11895">
    <property type="entry name" value="TRANSAMIDASE"/>
    <property type="match status" value="1"/>
</dbReference>
<dbReference type="EMBL" id="FOAJ01000001">
    <property type="protein sequence ID" value="SEK33009.1"/>
    <property type="molecule type" value="Genomic_DNA"/>
</dbReference>
<dbReference type="InterPro" id="IPR000120">
    <property type="entry name" value="Amidase"/>
</dbReference>
<sequence>MLPAVRIAGERPARADDPLNAVVRACSVRLPGADGRLAGRTIGLKDTICVAGIPMSCASRLLYDFTPVHDATIVRRLLGAGAHITAILNTDDFAFSGGGHTSAYGPTLNAANPAHLAGGSSCGSAAAVATSLVDFAIGGDQGGSIRIPSSWSGIVGHKPTHGLVPYTGIVGFDLTIDHIGPMTRTVADAALLLSVIAGADDDAADPRQTRAAEPRDYTQALTGDIRGLRIAVIEEGFGSAHGQPDVDDAVKAAVSALAKLGAHVETVSVPEHLSAIPVWNAVAIEGGVASFYSGHHSYQNKGVYDPRLMSAMGRGIRTHGGDFSPTAKLGVLVAAYMTDYYDGVFYARARNLARQLNAAYERVFAQYDLVAMPTTPQTAHPLLADQETDRRTFVREALNMCANTSAFDLTGHPSISVPCRRSGGLPVGLMLTGRHFDDATVLRAAHAYEQGAA</sequence>
<dbReference type="NCBIfam" id="NF005565">
    <property type="entry name" value="PRK07235.1"/>
    <property type="match status" value="1"/>
</dbReference>
<name>A0A1H7G4D9_9BURK</name>
<evidence type="ECO:0000313" key="2">
    <source>
        <dbReference type="EMBL" id="SEK33009.1"/>
    </source>
</evidence>
<dbReference type="InterPro" id="IPR036928">
    <property type="entry name" value="AS_sf"/>
</dbReference>
<proteinExistence type="predicted"/>
<dbReference type="SUPFAM" id="SSF75304">
    <property type="entry name" value="Amidase signature (AS) enzymes"/>
    <property type="match status" value="1"/>
</dbReference>
<dbReference type="STRING" id="416943.SAMN05445871_5643"/>
<evidence type="ECO:0000259" key="1">
    <source>
        <dbReference type="Pfam" id="PF01425"/>
    </source>
</evidence>
<accession>A0A1H7G4D9</accession>
<protein>
    <submittedName>
        <fullName evidence="2">Amidase</fullName>
    </submittedName>
</protein>
<dbReference type="GO" id="GO:0003824">
    <property type="term" value="F:catalytic activity"/>
    <property type="evidence" value="ECO:0007669"/>
    <property type="project" value="InterPro"/>
</dbReference>
<dbReference type="InterPro" id="IPR023631">
    <property type="entry name" value="Amidase_dom"/>
</dbReference>
<dbReference type="Proteomes" id="UP000199120">
    <property type="component" value="Unassembled WGS sequence"/>
</dbReference>
<evidence type="ECO:0000313" key="3">
    <source>
        <dbReference type="Proteomes" id="UP000199120"/>
    </source>
</evidence>
<gene>
    <name evidence="2" type="ORF">SAMN05192542_101600</name>
</gene>
<dbReference type="Gene3D" id="3.90.1300.10">
    <property type="entry name" value="Amidase signature (AS) domain"/>
    <property type="match status" value="1"/>
</dbReference>
<feature type="domain" description="Amidase" evidence="1">
    <location>
        <begin position="33"/>
        <end position="442"/>
    </location>
</feature>
<dbReference type="AlphaFoldDB" id="A0A1H7G4D9"/>